<proteinExistence type="predicted"/>
<organism evidence="2 3">
    <name type="scientific">Staurois parvus</name>
    <dbReference type="NCBI Taxonomy" id="386267"/>
    <lineage>
        <taxon>Eukaryota</taxon>
        <taxon>Metazoa</taxon>
        <taxon>Chordata</taxon>
        <taxon>Craniata</taxon>
        <taxon>Vertebrata</taxon>
        <taxon>Euteleostomi</taxon>
        <taxon>Amphibia</taxon>
        <taxon>Batrachia</taxon>
        <taxon>Anura</taxon>
        <taxon>Neobatrachia</taxon>
        <taxon>Ranoidea</taxon>
        <taxon>Ranidae</taxon>
        <taxon>Staurois</taxon>
    </lineage>
</organism>
<keyword evidence="3" id="KW-1185">Reference proteome</keyword>
<protein>
    <submittedName>
        <fullName evidence="2">Uncharacterized protein</fullName>
    </submittedName>
</protein>
<sequence>GSTPLPVIGRLCAFPELQFWRPITVRRRSRAAARTSSGRTEGAAALPGPDRRGTGARGRRWPFACFYPGL</sequence>
<evidence type="ECO:0000313" key="2">
    <source>
        <dbReference type="EMBL" id="CAI9547686.1"/>
    </source>
</evidence>
<accession>A0ABN9BJL5</accession>
<reference evidence="2" key="1">
    <citation type="submission" date="2023-05" db="EMBL/GenBank/DDBJ databases">
        <authorList>
            <person name="Stuckert A."/>
        </authorList>
    </citation>
    <scope>NUCLEOTIDE SEQUENCE</scope>
</reference>
<dbReference type="EMBL" id="CATNWA010004398">
    <property type="protein sequence ID" value="CAI9547686.1"/>
    <property type="molecule type" value="Genomic_DNA"/>
</dbReference>
<name>A0ABN9BJL5_9NEOB</name>
<gene>
    <name evidence="2" type="ORF">SPARVUS_LOCUS3039515</name>
</gene>
<evidence type="ECO:0000256" key="1">
    <source>
        <dbReference type="SAM" id="MobiDB-lite"/>
    </source>
</evidence>
<feature type="non-terminal residue" evidence="2">
    <location>
        <position position="1"/>
    </location>
</feature>
<feature type="region of interest" description="Disordered" evidence="1">
    <location>
        <begin position="30"/>
        <end position="59"/>
    </location>
</feature>
<evidence type="ECO:0000313" key="3">
    <source>
        <dbReference type="Proteomes" id="UP001162483"/>
    </source>
</evidence>
<dbReference type="Proteomes" id="UP001162483">
    <property type="component" value="Unassembled WGS sequence"/>
</dbReference>
<comment type="caution">
    <text evidence="2">The sequence shown here is derived from an EMBL/GenBank/DDBJ whole genome shotgun (WGS) entry which is preliminary data.</text>
</comment>